<dbReference type="Proteomes" id="UP000006514">
    <property type="component" value="Unassembled WGS sequence"/>
</dbReference>
<dbReference type="KEGG" id="adl:AURDEDRAFT_117439"/>
<accession>J0WSP6</accession>
<proteinExistence type="predicted"/>
<dbReference type="AlphaFoldDB" id="J0WSP6"/>
<protein>
    <submittedName>
        <fullName evidence="3">Uncharacterized protein</fullName>
    </submittedName>
</protein>
<keyword evidence="4" id="KW-1185">Reference proteome</keyword>
<evidence type="ECO:0000256" key="1">
    <source>
        <dbReference type="SAM" id="MobiDB-lite"/>
    </source>
</evidence>
<name>J0WSP6_AURST</name>
<keyword evidence="2" id="KW-0732">Signal</keyword>
<evidence type="ECO:0000256" key="2">
    <source>
        <dbReference type="SAM" id="SignalP"/>
    </source>
</evidence>
<reference evidence="4" key="1">
    <citation type="journal article" date="2012" name="Science">
        <title>The Paleozoic origin of enzymatic lignin decomposition reconstructed from 31 fungal genomes.</title>
        <authorList>
            <person name="Floudas D."/>
            <person name="Binder M."/>
            <person name="Riley R."/>
            <person name="Barry K."/>
            <person name="Blanchette R.A."/>
            <person name="Henrissat B."/>
            <person name="Martinez A.T."/>
            <person name="Otillar R."/>
            <person name="Spatafora J.W."/>
            <person name="Yadav J.S."/>
            <person name="Aerts A."/>
            <person name="Benoit I."/>
            <person name="Boyd A."/>
            <person name="Carlson A."/>
            <person name="Copeland A."/>
            <person name="Coutinho P.M."/>
            <person name="de Vries R.P."/>
            <person name="Ferreira P."/>
            <person name="Findley K."/>
            <person name="Foster B."/>
            <person name="Gaskell J."/>
            <person name="Glotzer D."/>
            <person name="Gorecki P."/>
            <person name="Heitman J."/>
            <person name="Hesse C."/>
            <person name="Hori C."/>
            <person name="Igarashi K."/>
            <person name="Jurgens J.A."/>
            <person name="Kallen N."/>
            <person name="Kersten P."/>
            <person name="Kohler A."/>
            <person name="Kuees U."/>
            <person name="Kumar T.K.A."/>
            <person name="Kuo A."/>
            <person name="LaButti K."/>
            <person name="Larrondo L.F."/>
            <person name="Lindquist E."/>
            <person name="Ling A."/>
            <person name="Lombard V."/>
            <person name="Lucas S."/>
            <person name="Lundell T."/>
            <person name="Martin R."/>
            <person name="McLaughlin D.J."/>
            <person name="Morgenstern I."/>
            <person name="Morin E."/>
            <person name="Murat C."/>
            <person name="Nagy L.G."/>
            <person name="Nolan M."/>
            <person name="Ohm R.A."/>
            <person name="Patyshakuliyeva A."/>
            <person name="Rokas A."/>
            <person name="Ruiz-Duenas F.J."/>
            <person name="Sabat G."/>
            <person name="Salamov A."/>
            <person name="Samejima M."/>
            <person name="Schmutz J."/>
            <person name="Slot J.C."/>
            <person name="St John F."/>
            <person name="Stenlid J."/>
            <person name="Sun H."/>
            <person name="Sun S."/>
            <person name="Syed K."/>
            <person name="Tsang A."/>
            <person name="Wiebenga A."/>
            <person name="Young D."/>
            <person name="Pisabarro A."/>
            <person name="Eastwood D.C."/>
            <person name="Martin F."/>
            <person name="Cullen D."/>
            <person name="Grigoriev I.V."/>
            <person name="Hibbett D.S."/>
        </authorList>
    </citation>
    <scope>NUCLEOTIDE SEQUENCE [LARGE SCALE GENOMIC DNA]</scope>
    <source>
        <strain evidence="4">TFB10046</strain>
    </source>
</reference>
<dbReference type="InParanoid" id="J0WSP6"/>
<feature type="chain" id="PRO_5003740736" evidence="2">
    <location>
        <begin position="19"/>
        <end position="233"/>
    </location>
</feature>
<organism evidence="3 4">
    <name type="scientific">Auricularia subglabra (strain TFB-10046 / SS5)</name>
    <name type="common">White-rot fungus</name>
    <name type="synonym">Auricularia delicata (strain TFB10046)</name>
    <dbReference type="NCBI Taxonomy" id="717982"/>
    <lineage>
        <taxon>Eukaryota</taxon>
        <taxon>Fungi</taxon>
        <taxon>Dikarya</taxon>
        <taxon>Basidiomycota</taxon>
        <taxon>Agaricomycotina</taxon>
        <taxon>Agaricomycetes</taxon>
        <taxon>Auriculariales</taxon>
        <taxon>Auriculariaceae</taxon>
        <taxon>Auricularia</taxon>
    </lineage>
</organism>
<dbReference type="EMBL" id="JH687901">
    <property type="protein sequence ID" value="EJD35180.1"/>
    <property type="molecule type" value="Genomic_DNA"/>
</dbReference>
<feature type="region of interest" description="Disordered" evidence="1">
    <location>
        <begin position="136"/>
        <end position="214"/>
    </location>
</feature>
<feature type="compositionally biased region" description="Low complexity" evidence="1">
    <location>
        <begin position="178"/>
        <end position="194"/>
    </location>
</feature>
<evidence type="ECO:0000313" key="4">
    <source>
        <dbReference type="Proteomes" id="UP000006514"/>
    </source>
</evidence>
<feature type="compositionally biased region" description="Low complexity" evidence="1">
    <location>
        <begin position="146"/>
        <end position="160"/>
    </location>
</feature>
<sequence>MTPLYALLTILALGGALADTIPGSSPAWGLVTGDRKLAPLDDCISVTQGEALYLVQPDVAQLVFQGTSVTVKGGGGIGTLTLDDAQSITTKDTGGDECTQLVQWTGLDGSKTHILRVEALEEKRAIAIALVQIDGQALTTPPPPSSTTEPPKGSSSTPPTVCTTNEPPPSTPPGGAGSSSSTPGGASSSSSNPLSPNPSPNPSAGTPPNDAMGSHLVPSAAVLLASLLSALWF</sequence>
<feature type="signal peptide" evidence="2">
    <location>
        <begin position="1"/>
        <end position="18"/>
    </location>
</feature>
<feature type="compositionally biased region" description="Low complexity" evidence="1">
    <location>
        <begin position="202"/>
        <end position="214"/>
    </location>
</feature>
<evidence type="ECO:0000313" key="3">
    <source>
        <dbReference type="EMBL" id="EJD35180.1"/>
    </source>
</evidence>
<dbReference type="OrthoDB" id="10564516at2759"/>
<gene>
    <name evidence="3" type="ORF">AURDEDRAFT_117439</name>
</gene>